<feature type="compositionally biased region" description="Low complexity" evidence="1">
    <location>
        <begin position="20"/>
        <end position="42"/>
    </location>
</feature>
<protein>
    <submittedName>
        <fullName evidence="2">Uncharacterized protein</fullName>
    </submittedName>
</protein>
<comment type="caution">
    <text evidence="2">The sequence shown here is derived from an EMBL/GenBank/DDBJ whole genome shotgun (WGS) entry which is preliminary data.</text>
</comment>
<evidence type="ECO:0000313" key="2">
    <source>
        <dbReference type="EMBL" id="KAI9639099.1"/>
    </source>
</evidence>
<feature type="region of interest" description="Disordered" evidence="1">
    <location>
        <begin position="165"/>
        <end position="204"/>
    </location>
</feature>
<feature type="compositionally biased region" description="Basic and acidic residues" evidence="1">
    <location>
        <begin position="339"/>
        <end position="348"/>
    </location>
</feature>
<feature type="region of interest" description="Disordered" evidence="1">
    <location>
        <begin position="324"/>
        <end position="368"/>
    </location>
</feature>
<name>A0AA38HHB4_9TREE</name>
<reference evidence="2" key="1">
    <citation type="journal article" date="2022" name="G3 (Bethesda)">
        <title>High quality genome of the basidiomycete yeast Dioszegia hungarica PDD-24b-2 isolated from cloud water.</title>
        <authorList>
            <person name="Jarrige D."/>
            <person name="Haridas S."/>
            <person name="Bleykasten-Grosshans C."/>
            <person name="Joly M."/>
            <person name="Nadalig T."/>
            <person name="Sancelme M."/>
            <person name="Vuilleumier S."/>
            <person name="Grigoriev I.V."/>
            <person name="Amato P."/>
            <person name="Bringel F."/>
        </authorList>
    </citation>
    <scope>NUCLEOTIDE SEQUENCE</scope>
    <source>
        <strain evidence="2">PDD-24b-2</strain>
    </source>
</reference>
<evidence type="ECO:0000256" key="1">
    <source>
        <dbReference type="SAM" id="MobiDB-lite"/>
    </source>
</evidence>
<feature type="compositionally biased region" description="Basic and acidic residues" evidence="1">
    <location>
        <begin position="176"/>
        <end position="185"/>
    </location>
</feature>
<feature type="compositionally biased region" description="Basic and acidic residues" evidence="1">
    <location>
        <begin position="53"/>
        <end position="75"/>
    </location>
</feature>
<sequence>MVYTNDGESHSNSTDSYIPSSALSDTCTSNSSSYGSSLYSDGLDTGDTAYSDTRSEREGDEHGNGDGGDDSERAVYRSSGSTTDEADRRGQTKTDSFYSMIETNTAVTPSRRSDALPPNSEFCLRRQGDSQNISCKSDMLSTGIGSTNPVPGVWSFLSRKSRAPLPSPVLTLDDQPSDRPSKSRDSMSGMSSRSGRSDSSDTDGDDLVYKSFISDVERDSRGRVVGLGYYKHEFTIDRDQSGYLLGDNYVTDWGTLKVDTDRTGFSINDDHFGLEAGANKLIFTPSGVTLNGTEIHPTRRVTRGPVSSLPPGLSRIFGDLIMGDGTRSSGSARSSAWRRRADIGDPGRSRNGTHRSVHRIPESSYMDE</sequence>
<feature type="compositionally biased region" description="Polar residues" evidence="1">
    <location>
        <begin position="93"/>
        <end position="110"/>
    </location>
</feature>
<accession>A0AA38HHB4</accession>
<feature type="region of interest" description="Disordered" evidence="1">
    <location>
        <begin position="1"/>
        <end position="127"/>
    </location>
</feature>
<dbReference type="RefSeq" id="XP_052948876.1">
    <property type="nucleotide sequence ID" value="XM_053087758.1"/>
</dbReference>
<gene>
    <name evidence="2" type="ORF">MKK02DRAFT_29235</name>
</gene>
<proteinExistence type="predicted"/>
<feature type="compositionally biased region" description="Polar residues" evidence="1">
    <location>
        <begin position="10"/>
        <end position="19"/>
    </location>
</feature>
<dbReference type="Proteomes" id="UP001164286">
    <property type="component" value="Unassembled WGS sequence"/>
</dbReference>
<keyword evidence="3" id="KW-1185">Reference proteome</keyword>
<evidence type="ECO:0000313" key="3">
    <source>
        <dbReference type="Proteomes" id="UP001164286"/>
    </source>
</evidence>
<dbReference type="GeneID" id="77726963"/>
<dbReference type="EMBL" id="JAKWFO010000001">
    <property type="protein sequence ID" value="KAI9639099.1"/>
    <property type="molecule type" value="Genomic_DNA"/>
</dbReference>
<organism evidence="2 3">
    <name type="scientific">Dioszegia hungarica</name>
    <dbReference type="NCBI Taxonomy" id="4972"/>
    <lineage>
        <taxon>Eukaryota</taxon>
        <taxon>Fungi</taxon>
        <taxon>Dikarya</taxon>
        <taxon>Basidiomycota</taxon>
        <taxon>Agaricomycotina</taxon>
        <taxon>Tremellomycetes</taxon>
        <taxon>Tremellales</taxon>
        <taxon>Bulleribasidiaceae</taxon>
        <taxon>Dioszegia</taxon>
    </lineage>
</organism>
<dbReference type="AlphaFoldDB" id="A0AA38HHB4"/>